<name>A0A835R3W4_VANPL</name>
<sequence length="144" mass="15601">MGNCQASDAAKVVIQQADGRVQRLYWSTSAGEIMRSNPDHYVAILAVLPPAPGQPPGHSFENPQTEGHFDRRPSLPHGHPTRGEESVAGQEAGRMRKAQAEMMKRQHKQRLQRVKGGGGGVLINGILLCRASLSWKLMAPSSDG</sequence>
<dbReference type="EMBL" id="JADCNM010000005">
    <property type="protein sequence ID" value="KAG0482251.1"/>
    <property type="molecule type" value="Genomic_DNA"/>
</dbReference>
<reference evidence="2 3" key="1">
    <citation type="journal article" date="2020" name="Nat. Food">
        <title>A phased Vanilla planifolia genome enables genetic improvement of flavour and production.</title>
        <authorList>
            <person name="Hasing T."/>
            <person name="Tang H."/>
            <person name="Brym M."/>
            <person name="Khazi F."/>
            <person name="Huang T."/>
            <person name="Chambers A.H."/>
        </authorList>
    </citation>
    <scope>NUCLEOTIDE SEQUENCE [LARGE SCALE GENOMIC DNA]</scope>
    <source>
        <tissue evidence="2">Leaf</tissue>
    </source>
</reference>
<dbReference type="InterPro" id="IPR025322">
    <property type="entry name" value="PADRE_dom"/>
</dbReference>
<dbReference type="AlphaFoldDB" id="A0A835R3W4"/>
<protein>
    <submittedName>
        <fullName evidence="2">Uncharacterized protein</fullName>
    </submittedName>
</protein>
<accession>A0A835R3W4</accession>
<evidence type="ECO:0000313" key="2">
    <source>
        <dbReference type="EMBL" id="KAG0482251.1"/>
    </source>
</evidence>
<evidence type="ECO:0000256" key="1">
    <source>
        <dbReference type="SAM" id="MobiDB-lite"/>
    </source>
</evidence>
<dbReference type="Pfam" id="PF14009">
    <property type="entry name" value="PADRE"/>
    <property type="match status" value="1"/>
</dbReference>
<dbReference type="OrthoDB" id="747498at2759"/>
<proteinExistence type="predicted"/>
<feature type="region of interest" description="Disordered" evidence="1">
    <location>
        <begin position="52"/>
        <end position="113"/>
    </location>
</feature>
<dbReference type="Proteomes" id="UP000639772">
    <property type="component" value="Unassembled WGS sequence"/>
</dbReference>
<gene>
    <name evidence="2" type="ORF">HPP92_010335</name>
</gene>
<dbReference type="PANTHER" id="PTHR33413">
    <property type="entry name" value="EXPRESSED PROTEIN"/>
    <property type="match status" value="1"/>
</dbReference>
<organism evidence="2 3">
    <name type="scientific">Vanilla planifolia</name>
    <name type="common">Vanilla</name>
    <dbReference type="NCBI Taxonomy" id="51239"/>
    <lineage>
        <taxon>Eukaryota</taxon>
        <taxon>Viridiplantae</taxon>
        <taxon>Streptophyta</taxon>
        <taxon>Embryophyta</taxon>
        <taxon>Tracheophyta</taxon>
        <taxon>Spermatophyta</taxon>
        <taxon>Magnoliopsida</taxon>
        <taxon>Liliopsida</taxon>
        <taxon>Asparagales</taxon>
        <taxon>Orchidaceae</taxon>
        <taxon>Vanilloideae</taxon>
        <taxon>Vanilleae</taxon>
        <taxon>Vanilla</taxon>
    </lineage>
</organism>
<evidence type="ECO:0000313" key="3">
    <source>
        <dbReference type="Proteomes" id="UP000639772"/>
    </source>
</evidence>
<dbReference type="PANTHER" id="PTHR33413:SF1">
    <property type="entry name" value="EXPRESSED PROTEIN"/>
    <property type="match status" value="1"/>
</dbReference>
<comment type="caution">
    <text evidence="2">The sequence shown here is derived from an EMBL/GenBank/DDBJ whole genome shotgun (WGS) entry which is preliminary data.</text>
</comment>